<feature type="transmembrane region" description="Helical" evidence="2">
    <location>
        <begin position="20"/>
        <end position="45"/>
    </location>
</feature>
<sequence>MDAAPVSLYTLPTSPAAWDRIGIFFICYACIWTTLVFSGMAFCWFNRHHPVLKIRGLPLSFTAITFLHAYWILAQITYPIGRTIPTILAYDIQYFFMGIWFPLGIALFHASNTRFLHIAKLQKQFTHPELRFRAGCDGAKSSWLCRLRNMRYTRRVMILIGFGMVLQVLLTVGMWLACKKYHPTYGIPGTELKGATIPEQLEDLGRGWEWWPSVLWQVIWTWIVAPILIWRAWNIRDTMGWRTQTIGCCLSNLHATPMFLIASYVPAFRKVNPYFTPSQWIHLSIFMFEIFTVFVPVFQVIRLRILSKKAKDTNSRWETGSQTTTLRSSTSAEWQKTSSVSLVEKGQSLDYLDEKLGDRLLTMAALDHVLSENPGPLQEFSALCDFSGENIAFLTTLAVWQASHTNAFDQESRLESYNRALEIYIDFVSPRDAEFPLNLSSADLKPLQDVFEKAARIVCGEGRNDSATPFDMDPAPTSRALSSLVSYTGEVPQGFHVGIFDAVQCHVKYLVFTNTWPKFVEEMQQHRRRSSDTGNSDFTTSSEKTLASRVSKGLVLVTGYASVGSEEHGSSDKALGRIKGPAVRPVGSPHHATADTLAGAVTHRHMVWLTGLGESSQSHPEASATSNVSPRAVAGLIESRTWACGASADWPEAVARTRRHRLARTVNSTQILVPFTVRRLSVASKMDDPVLSGGKKPEHRNKFTNYTVQIPTMSGITDEAAIEGHDLIHNAEVEEERACWTPLHEHENEQAKTQKPSGELGDQPKKETHPHHKESTFDKVKEALHLKK</sequence>
<dbReference type="EMBL" id="LCWV01000029">
    <property type="protein sequence ID" value="PWI65884.1"/>
    <property type="molecule type" value="Genomic_DNA"/>
</dbReference>
<proteinExistence type="predicted"/>
<dbReference type="AlphaFoldDB" id="A0A2U3DUI8"/>
<evidence type="ECO:0000256" key="1">
    <source>
        <dbReference type="SAM" id="MobiDB-lite"/>
    </source>
</evidence>
<dbReference type="InterPro" id="IPR036305">
    <property type="entry name" value="RGS_sf"/>
</dbReference>
<reference evidence="3 4" key="1">
    <citation type="journal article" date="2016" name="Front. Microbiol.">
        <title>Genome and transcriptome sequences reveal the specific parasitism of the nematophagous Purpureocillium lilacinum 36-1.</title>
        <authorList>
            <person name="Xie J."/>
            <person name="Li S."/>
            <person name="Mo C."/>
            <person name="Xiao X."/>
            <person name="Peng D."/>
            <person name="Wang G."/>
            <person name="Xiao Y."/>
        </authorList>
    </citation>
    <scope>NUCLEOTIDE SEQUENCE [LARGE SCALE GENOMIC DNA]</scope>
    <source>
        <strain evidence="3 4">36-1</strain>
    </source>
</reference>
<evidence type="ECO:0008006" key="5">
    <source>
        <dbReference type="Google" id="ProtNLM"/>
    </source>
</evidence>
<protein>
    <recommendedName>
        <fullName evidence="5">Regulator of G protein signaling superfamily</fullName>
    </recommendedName>
</protein>
<evidence type="ECO:0000313" key="3">
    <source>
        <dbReference type="EMBL" id="PWI65884.1"/>
    </source>
</evidence>
<feature type="transmembrane region" description="Helical" evidence="2">
    <location>
        <begin position="92"/>
        <end position="110"/>
    </location>
</feature>
<evidence type="ECO:0000256" key="2">
    <source>
        <dbReference type="SAM" id="Phobius"/>
    </source>
</evidence>
<dbReference type="Gene3D" id="1.10.167.10">
    <property type="entry name" value="Regulator of G-protein Signalling 4, domain 2"/>
    <property type="match status" value="1"/>
</dbReference>
<keyword evidence="2" id="KW-1133">Transmembrane helix</keyword>
<comment type="caution">
    <text evidence="3">The sequence shown here is derived from an EMBL/GenBank/DDBJ whole genome shotgun (WGS) entry which is preliminary data.</text>
</comment>
<keyword evidence="2" id="KW-0472">Membrane</keyword>
<feature type="compositionally biased region" description="Basic and acidic residues" evidence="1">
    <location>
        <begin position="762"/>
        <end position="788"/>
    </location>
</feature>
<feature type="transmembrane region" description="Helical" evidence="2">
    <location>
        <begin position="280"/>
        <end position="301"/>
    </location>
</feature>
<keyword evidence="2" id="KW-0812">Transmembrane</keyword>
<name>A0A2U3DUI8_PURLI</name>
<feature type="transmembrane region" description="Helical" evidence="2">
    <location>
        <begin position="57"/>
        <end position="80"/>
    </location>
</feature>
<organism evidence="3 4">
    <name type="scientific">Purpureocillium lilacinum</name>
    <name type="common">Paecilomyces lilacinus</name>
    <dbReference type="NCBI Taxonomy" id="33203"/>
    <lineage>
        <taxon>Eukaryota</taxon>
        <taxon>Fungi</taxon>
        <taxon>Dikarya</taxon>
        <taxon>Ascomycota</taxon>
        <taxon>Pezizomycotina</taxon>
        <taxon>Sordariomycetes</taxon>
        <taxon>Hypocreomycetidae</taxon>
        <taxon>Hypocreales</taxon>
        <taxon>Ophiocordycipitaceae</taxon>
        <taxon>Purpureocillium</taxon>
    </lineage>
</organism>
<accession>A0A2U3DUI8</accession>
<dbReference type="Proteomes" id="UP000245956">
    <property type="component" value="Unassembled WGS sequence"/>
</dbReference>
<dbReference type="InterPro" id="IPR044926">
    <property type="entry name" value="RGS_subdomain_2"/>
</dbReference>
<feature type="transmembrane region" description="Helical" evidence="2">
    <location>
        <begin position="156"/>
        <end position="177"/>
    </location>
</feature>
<feature type="region of interest" description="Disordered" evidence="1">
    <location>
        <begin position="745"/>
        <end position="788"/>
    </location>
</feature>
<evidence type="ECO:0000313" key="4">
    <source>
        <dbReference type="Proteomes" id="UP000245956"/>
    </source>
</evidence>
<gene>
    <name evidence="3" type="ORF">PCL_05612</name>
</gene>
<dbReference type="SUPFAM" id="SSF48097">
    <property type="entry name" value="Regulator of G-protein signaling, RGS"/>
    <property type="match status" value="1"/>
</dbReference>
<feature type="transmembrane region" description="Helical" evidence="2">
    <location>
        <begin position="214"/>
        <end position="233"/>
    </location>
</feature>